<feature type="compositionally biased region" description="Basic and acidic residues" evidence="1">
    <location>
        <begin position="102"/>
        <end position="116"/>
    </location>
</feature>
<feature type="compositionally biased region" description="Polar residues" evidence="1">
    <location>
        <begin position="251"/>
        <end position="270"/>
    </location>
</feature>
<protein>
    <submittedName>
        <fullName evidence="3">Protein OBERON 3</fullName>
    </submittedName>
</protein>
<evidence type="ECO:0000313" key="3">
    <source>
        <dbReference type="WBParaSite" id="HCON_00077800-00001"/>
    </source>
</evidence>
<reference evidence="3" key="1">
    <citation type="submission" date="2020-12" db="UniProtKB">
        <authorList>
            <consortium name="WormBaseParasite"/>
        </authorList>
    </citation>
    <scope>IDENTIFICATION</scope>
    <source>
        <strain evidence="3">MHco3</strain>
    </source>
</reference>
<feature type="region of interest" description="Disordered" evidence="1">
    <location>
        <begin position="1"/>
        <end position="116"/>
    </location>
</feature>
<organism evidence="2 3">
    <name type="scientific">Haemonchus contortus</name>
    <name type="common">Barber pole worm</name>
    <dbReference type="NCBI Taxonomy" id="6289"/>
    <lineage>
        <taxon>Eukaryota</taxon>
        <taxon>Metazoa</taxon>
        <taxon>Ecdysozoa</taxon>
        <taxon>Nematoda</taxon>
        <taxon>Chromadorea</taxon>
        <taxon>Rhabditida</taxon>
        <taxon>Rhabditina</taxon>
        <taxon>Rhabditomorpha</taxon>
        <taxon>Strongyloidea</taxon>
        <taxon>Trichostrongylidae</taxon>
        <taxon>Haemonchus</taxon>
    </lineage>
</organism>
<proteinExistence type="predicted"/>
<name>A0A7I4YCF2_HAECO</name>
<dbReference type="AlphaFoldDB" id="A0A7I4YCF2"/>
<feature type="compositionally biased region" description="Basic and acidic residues" evidence="1">
    <location>
        <begin position="36"/>
        <end position="46"/>
    </location>
</feature>
<evidence type="ECO:0000313" key="2">
    <source>
        <dbReference type="Proteomes" id="UP000025227"/>
    </source>
</evidence>
<feature type="compositionally biased region" description="Polar residues" evidence="1">
    <location>
        <begin position="379"/>
        <end position="396"/>
    </location>
</feature>
<feature type="region of interest" description="Disordered" evidence="1">
    <location>
        <begin position="136"/>
        <end position="155"/>
    </location>
</feature>
<feature type="compositionally biased region" description="Polar residues" evidence="1">
    <location>
        <begin position="136"/>
        <end position="151"/>
    </location>
</feature>
<feature type="compositionally biased region" description="Polar residues" evidence="1">
    <location>
        <begin position="90"/>
        <end position="100"/>
    </location>
</feature>
<dbReference type="WBParaSite" id="HCON_00077800-00001">
    <property type="protein sequence ID" value="HCON_00077800-00001"/>
    <property type="gene ID" value="HCON_00077800"/>
</dbReference>
<dbReference type="Proteomes" id="UP000025227">
    <property type="component" value="Unplaced"/>
</dbReference>
<feature type="region of interest" description="Disordered" evidence="1">
    <location>
        <begin position="251"/>
        <end position="408"/>
    </location>
</feature>
<dbReference type="OMA" id="PRWESWR"/>
<feature type="compositionally biased region" description="Low complexity" evidence="1">
    <location>
        <begin position="332"/>
        <end position="349"/>
    </location>
</feature>
<evidence type="ECO:0000256" key="1">
    <source>
        <dbReference type="SAM" id="MobiDB-lite"/>
    </source>
</evidence>
<keyword evidence="2" id="KW-1185">Reference proteome</keyword>
<accession>A0A7I4YCF2</accession>
<dbReference type="OrthoDB" id="10337928at2759"/>
<sequence>MQPGRANVGVSQPNGSFGNFRGAGMRRRAEWNPPHRPSEKFVRNDFTDPPSRPSNFSTSSTDFNFASGAALTAMERSGPNVSRKGVGESWRTSSGNSGSDSWPKRDEPIISRGEGRQADVMKSVIAAVLPKSGQVQKPLSNDIPSKTGSRISQEKVAERSNPVELANLDKEREDLEKIAQIKSELENMRRDDKEGFEMLLRVVKEMNDPRGGYARSSLFANASPAIKSLSTNQLIMRALFGGPVSTSKASGNLEFSQSNDPKNVLPSKNSLPAVPVKPSDSANMPDTKILSSSTALPASVPPCPPQPRWESWRNLGSREPGKPSNEPVAPPSDSWRTTASSSSNSASWRSDSKTAPNSSPLKRGHQGESQPSVEADSFRPQQTMISDSFTRSQANGRGQFVNRPSRRW</sequence>
<feature type="compositionally biased region" description="Low complexity" evidence="1">
    <location>
        <begin position="54"/>
        <end position="67"/>
    </location>
</feature>
<feature type="compositionally biased region" description="Polar residues" evidence="1">
    <location>
        <begin position="280"/>
        <end position="296"/>
    </location>
</feature>